<protein>
    <submittedName>
        <fullName evidence="2">Uncharacterized protein</fullName>
    </submittedName>
</protein>
<evidence type="ECO:0000313" key="2">
    <source>
        <dbReference type="EMBL" id="KAK2179229.1"/>
    </source>
</evidence>
<evidence type="ECO:0000256" key="1">
    <source>
        <dbReference type="SAM" id="MobiDB-lite"/>
    </source>
</evidence>
<organism evidence="2 3">
    <name type="scientific">Ridgeia piscesae</name>
    <name type="common">Tubeworm</name>
    <dbReference type="NCBI Taxonomy" id="27915"/>
    <lineage>
        <taxon>Eukaryota</taxon>
        <taxon>Metazoa</taxon>
        <taxon>Spiralia</taxon>
        <taxon>Lophotrochozoa</taxon>
        <taxon>Annelida</taxon>
        <taxon>Polychaeta</taxon>
        <taxon>Sedentaria</taxon>
        <taxon>Canalipalpata</taxon>
        <taxon>Sabellida</taxon>
        <taxon>Siboglinidae</taxon>
        <taxon>Ridgeia</taxon>
    </lineage>
</organism>
<reference evidence="2" key="1">
    <citation type="journal article" date="2023" name="Mol. Biol. Evol.">
        <title>Third-Generation Sequencing Reveals the Adaptive Role of the Epigenome in Three Deep-Sea Polychaetes.</title>
        <authorList>
            <person name="Perez M."/>
            <person name="Aroh O."/>
            <person name="Sun Y."/>
            <person name="Lan Y."/>
            <person name="Juniper S.K."/>
            <person name="Young C.R."/>
            <person name="Angers B."/>
            <person name="Qian P.Y."/>
        </authorList>
    </citation>
    <scope>NUCLEOTIDE SEQUENCE</scope>
    <source>
        <strain evidence="2">R07B-5</strain>
    </source>
</reference>
<evidence type="ECO:0000313" key="3">
    <source>
        <dbReference type="Proteomes" id="UP001209878"/>
    </source>
</evidence>
<name>A0AAD9NTV9_RIDPI</name>
<proteinExistence type="predicted"/>
<sequence length="338" mass="38525">MENYDENAFLRRKAQIETKLAVTCIRMIQRWGCTLTWSLVWARVGCRVTVVAGVMRLAYSPAASVRVERSVERRESAPARTGGLHYRRKSSELADIYRQCNSRRDLDTLPDLVQVPRKSATPACEPEVEETPTCNDSDNVFSDEDFDEEAYLLGKIPILRSSVDRVLPPRDDKKRHERERAPWERDPTNDDAGRDFDENAFLGRSISETDNDQSGGDADGVTPVRTFHVLRRSESREMTPDGAYQSAWDDEHEDPAIKNLVYVGKKIPSKTFQRLQKVMDRRASIDMLNDGQLDVDVAVDKIDIGTHEPDKYLDLLRKSVEEQMGVEVAVENDETTDF</sequence>
<dbReference type="EMBL" id="JAODUO010000504">
    <property type="protein sequence ID" value="KAK2179229.1"/>
    <property type="molecule type" value="Genomic_DNA"/>
</dbReference>
<dbReference type="AlphaFoldDB" id="A0AAD9NTV9"/>
<accession>A0AAD9NTV9</accession>
<feature type="region of interest" description="Disordered" evidence="1">
    <location>
        <begin position="118"/>
        <end position="139"/>
    </location>
</feature>
<feature type="region of interest" description="Disordered" evidence="1">
    <location>
        <begin position="167"/>
        <end position="197"/>
    </location>
</feature>
<comment type="caution">
    <text evidence="2">The sequence shown here is derived from an EMBL/GenBank/DDBJ whole genome shotgun (WGS) entry which is preliminary data.</text>
</comment>
<gene>
    <name evidence="2" type="ORF">NP493_504g03064</name>
</gene>
<dbReference type="Proteomes" id="UP001209878">
    <property type="component" value="Unassembled WGS sequence"/>
</dbReference>
<keyword evidence="3" id="KW-1185">Reference proteome</keyword>